<evidence type="ECO:0000256" key="3">
    <source>
        <dbReference type="ARBA" id="ARBA00023015"/>
    </source>
</evidence>
<keyword evidence="4 8" id="KW-0238">DNA-binding</keyword>
<dbReference type="GO" id="GO:0070063">
    <property type="term" value="F:RNA polymerase binding"/>
    <property type="evidence" value="ECO:0007669"/>
    <property type="project" value="InterPro"/>
</dbReference>
<evidence type="ECO:0000256" key="9">
    <source>
        <dbReference type="RuleBase" id="RU000556"/>
    </source>
</evidence>
<protein>
    <recommendedName>
        <fullName evidence="2 8">Transcription elongation factor GreA</fullName>
    </recommendedName>
    <alternativeName>
        <fullName evidence="7 8">Transcript cleavage factor GreA</fullName>
    </alternativeName>
</protein>
<sequence length="687" mass="80335">MHSIESAKDAVGRKDFEKLDDIWPELITDKQTNLENLFEITSALKRSGESERALFFLELLASYCESEAEYHKTILVYKHMLRYRKEDNTIRKNLVALYKKVYQESPHINEYVEISGLSGSEPLFKSLERLEEFLRYDVGKCFYFERYGIGEVIDIIPSKGEIVINFEKKERHFLTLAVAKGILLPISKEHFLYKKYKDINELQNMAQSQPVETVKFMLKSFHTPLTASQIKNHIEGVVEKSVLHRWWEKVKKALGKDTTIHISGRTAKTYAYIESAVDREQEAIAAFEKARPIEKYLLAQEYAKKLPTVFTHIEPHLATLGNSIYDREPALALDILFLLDDVQSKLHLSYTIEHILERTKLHAILTKMNNFEHQQRLLKIIKEKNSSTWINIFESLIFSVDDFKVLDEITKHLQNASDKLNEFYYSIFSMPKQHPHQYQWLLRKIQRGNFTEYLNARFLSKFIDSLEYVKRIRSTVMKILSLEVFDRMIKNANEEDAQHIIESIHRNSILTDSEKKDYMRIIEHHFPHLFSKKIDVIYTTKQAFNKKKAELNHMYTVEIPENKKEISRAREFGDLSENFEYKAAKERQDQLYQKLKTLNAALEKTVIIDPQKIDTARITVGTKVTLKNTQNNEAMNYTILGRWDTNLDENIISNEAPIAQSLLGKSCGDTVILNDIEYEIVEIKKGI</sequence>
<dbReference type="GO" id="GO:0003677">
    <property type="term" value="F:DNA binding"/>
    <property type="evidence" value="ECO:0007669"/>
    <property type="project" value="UniProtKB-UniRule"/>
</dbReference>
<gene>
    <name evidence="8" type="primary">greA</name>
    <name evidence="12" type="ORF">AMJ52_09015</name>
</gene>
<dbReference type="NCBIfam" id="TIGR01462">
    <property type="entry name" value="greA"/>
    <property type="match status" value="1"/>
</dbReference>
<dbReference type="Pfam" id="PF03449">
    <property type="entry name" value="GreA_GreB_N"/>
    <property type="match status" value="1"/>
</dbReference>
<evidence type="ECO:0000313" key="13">
    <source>
        <dbReference type="Proteomes" id="UP000051012"/>
    </source>
</evidence>
<evidence type="ECO:0000259" key="11">
    <source>
        <dbReference type="Pfam" id="PF03449"/>
    </source>
</evidence>
<evidence type="ECO:0000259" key="10">
    <source>
        <dbReference type="Pfam" id="PF01272"/>
    </source>
</evidence>
<dbReference type="PANTHER" id="PTHR30437">
    <property type="entry name" value="TRANSCRIPTION ELONGATION FACTOR GREA"/>
    <property type="match status" value="1"/>
</dbReference>
<keyword evidence="3 8" id="KW-0805">Transcription regulation</keyword>
<dbReference type="InterPro" id="IPR006359">
    <property type="entry name" value="Tscrpt_elong_fac_GreA"/>
</dbReference>
<comment type="function">
    <text evidence="6 8 9">Necessary for efficient RNA polymerase transcription elongation past template-encoded arresting sites. The arresting sites in DNA have the property of trapping a certain fraction of elongating RNA polymerases that pass through, resulting in locked ternary complexes. Cleavage of the nascent transcript by cleavage factors such as GreA or GreB allows the resumption of elongation from the new 3'terminus. GreA releases sequences of 2 to 3 nucleotides.</text>
</comment>
<dbReference type="InterPro" id="IPR022691">
    <property type="entry name" value="Tscrpt_elong_fac_GreA/B_N"/>
</dbReference>
<dbReference type="GO" id="GO:0032784">
    <property type="term" value="P:regulation of DNA-templated transcription elongation"/>
    <property type="evidence" value="ECO:0007669"/>
    <property type="project" value="UniProtKB-UniRule"/>
</dbReference>
<feature type="domain" description="Transcription elongation factor GreA/GreB C-terminal" evidence="10">
    <location>
        <begin position="616"/>
        <end position="684"/>
    </location>
</feature>
<dbReference type="SUPFAM" id="SSF54534">
    <property type="entry name" value="FKBP-like"/>
    <property type="match status" value="1"/>
</dbReference>
<dbReference type="SUPFAM" id="SSF46557">
    <property type="entry name" value="GreA transcript cleavage protein, N-terminal domain"/>
    <property type="match status" value="1"/>
</dbReference>
<dbReference type="InterPro" id="IPR001437">
    <property type="entry name" value="Tscrpt_elong_fac_GreA/B_C"/>
</dbReference>
<organism evidence="12 13">
    <name type="scientific">candidate division TA06 bacterium DG_78</name>
    <dbReference type="NCBI Taxonomy" id="1703772"/>
    <lineage>
        <taxon>Bacteria</taxon>
        <taxon>Bacteria division TA06</taxon>
    </lineage>
</organism>
<evidence type="ECO:0000256" key="1">
    <source>
        <dbReference type="ARBA" id="ARBA00008213"/>
    </source>
</evidence>
<accession>A0A0S7YA97</accession>
<dbReference type="FunFam" id="1.10.287.180:FF:000001">
    <property type="entry name" value="Transcription elongation factor GreA"/>
    <property type="match status" value="1"/>
</dbReference>
<reference evidence="12 13" key="1">
    <citation type="journal article" date="2015" name="Microbiome">
        <title>Genomic resolution of linkages in carbon, nitrogen, and sulfur cycling among widespread estuary sediment bacteria.</title>
        <authorList>
            <person name="Baker B.J."/>
            <person name="Lazar C.S."/>
            <person name="Teske A.P."/>
            <person name="Dick G.J."/>
        </authorList>
    </citation>
    <scope>NUCLEOTIDE SEQUENCE [LARGE SCALE GENOMIC DNA]</scope>
    <source>
        <strain evidence="12">DG_78</strain>
    </source>
</reference>
<dbReference type="Pfam" id="PF01272">
    <property type="entry name" value="GreA_GreB"/>
    <property type="match status" value="1"/>
</dbReference>
<proteinExistence type="inferred from homology"/>
<keyword evidence="5 8" id="KW-0804">Transcription</keyword>
<evidence type="ECO:0000256" key="7">
    <source>
        <dbReference type="ARBA" id="ARBA00030776"/>
    </source>
</evidence>
<dbReference type="InterPro" id="IPR028624">
    <property type="entry name" value="Tscrpt_elong_fac_GreA/B"/>
</dbReference>
<dbReference type="AlphaFoldDB" id="A0A0S7YA97"/>
<dbReference type="EMBL" id="LJNI01000139">
    <property type="protein sequence ID" value="KPJ71129.1"/>
    <property type="molecule type" value="Genomic_DNA"/>
</dbReference>
<dbReference type="Gene3D" id="1.10.287.180">
    <property type="entry name" value="Transcription elongation factor, GreA/GreB, N-terminal domain"/>
    <property type="match status" value="1"/>
</dbReference>
<dbReference type="PATRIC" id="fig|1703772.3.peg.1045"/>
<evidence type="ECO:0000313" key="12">
    <source>
        <dbReference type="EMBL" id="KPJ71129.1"/>
    </source>
</evidence>
<evidence type="ECO:0000256" key="5">
    <source>
        <dbReference type="ARBA" id="ARBA00023163"/>
    </source>
</evidence>
<evidence type="ECO:0000256" key="4">
    <source>
        <dbReference type="ARBA" id="ARBA00023125"/>
    </source>
</evidence>
<dbReference type="InterPro" id="IPR036805">
    <property type="entry name" value="Tscrpt_elong_fac_GreA/B_N_sf"/>
</dbReference>
<evidence type="ECO:0000256" key="8">
    <source>
        <dbReference type="HAMAP-Rule" id="MF_00105"/>
    </source>
</evidence>
<dbReference type="Proteomes" id="UP000051012">
    <property type="component" value="Unassembled WGS sequence"/>
</dbReference>
<dbReference type="GO" id="GO:0006354">
    <property type="term" value="P:DNA-templated transcription elongation"/>
    <property type="evidence" value="ECO:0007669"/>
    <property type="project" value="TreeGrafter"/>
</dbReference>
<dbReference type="InterPro" id="IPR023459">
    <property type="entry name" value="Tscrpt_elong_fac_GreA/B_fam"/>
</dbReference>
<feature type="domain" description="Transcription elongation factor GreA/GreB N-terminal" evidence="11">
    <location>
        <begin position="537"/>
        <end position="607"/>
    </location>
</feature>
<comment type="similarity">
    <text evidence="1 8 9">Belongs to the GreA/GreB family.</text>
</comment>
<dbReference type="PANTHER" id="PTHR30437:SF4">
    <property type="entry name" value="TRANSCRIPTION ELONGATION FACTOR GREA"/>
    <property type="match status" value="1"/>
</dbReference>
<evidence type="ECO:0000256" key="6">
    <source>
        <dbReference type="ARBA" id="ARBA00024916"/>
    </source>
</evidence>
<dbReference type="Gene3D" id="3.10.50.30">
    <property type="entry name" value="Transcription elongation factor, GreA/GreB, C-terminal domain"/>
    <property type="match status" value="1"/>
</dbReference>
<comment type="caution">
    <text evidence="12">The sequence shown here is derived from an EMBL/GenBank/DDBJ whole genome shotgun (WGS) entry which is preliminary data.</text>
</comment>
<evidence type="ECO:0000256" key="2">
    <source>
        <dbReference type="ARBA" id="ARBA00013729"/>
    </source>
</evidence>
<dbReference type="InterPro" id="IPR036953">
    <property type="entry name" value="GreA/GreB_C_sf"/>
</dbReference>
<dbReference type="HAMAP" id="MF_00105">
    <property type="entry name" value="GreA_GreB"/>
    <property type="match status" value="1"/>
</dbReference>
<name>A0A0S7YA97_UNCT6</name>